<dbReference type="Proteomes" id="UP000298416">
    <property type="component" value="Unassembled WGS sequence"/>
</dbReference>
<dbReference type="SUPFAM" id="SSF52058">
    <property type="entry name" value="L domain-like"/>
    <property type="match status" value="1"/>
</dbReference>
<accession>A0A8X8ZLX8</accession>
<reference evidence="9" key="2">
    <citation type="submission" date="2020-08" db="EMBL/GenBank/DDBJ databases">
        <title>Plant Genome Project.</title>
        <authorList>
            <person name="Zhang R.-G."/>
        </authorList>
    </citation>
    <scope>NUCLEOTIDE SEQUENCE</scope>
    <source>
        <strain evidence="9">Huo1</strain>
        <tissue evidence="9">Leaf</tissue>
    </source>
</reference>
<dbReference type="SUPFAM" id="SSF56112">
    <property type="entry name" value="Protein kinase-like (PK-like)"/>
    <property type="match status" value="1"/>
</dbReference>
<evidence type="ECO:0000256" key="4">
    <source>
        <dbReference type="ARBA" id="ARBA00022737"/>
    </source>
</evidence>
<feature type="domain" description="Disease resistance R13L4/SHOC-2-like LRR" evidence="8">
    <location>
        <begin position="576"/>
        <end position="828"/>
    </location>
</feature>
<evidence type="ECO:0000259" key="8">
    <source>
        <dbReference type="Pfam" id="PF23598"/>
    </source>
</evidence>
<evidence type="ECO:0000256" key="3">
    <source>
        <dbReference type="ARBA" id="ARBA00022729"/>
    </source>
</evidence>
<sequence length="888" mass="100364">MNNLSDPGEDFLSSLVACKNLNSIHISFNPITGVLPKSLGSSNLSTSLETFKAFSCRLFHGSIFPVLCNLKHLYSLNVAMNSLSGQLPSCFGNLSSLREICMSDNEFNGNIASILWLLKGVNLVALDLSRNQLSGEIPSTISQLENLVRLSLSILVIGLVWKFSARKPSPLSDEVGQDKFRGISYQAIVCATDNFDDRNMIDVQDALKSFHRVQSIEQSDFGISKFLSEEERMLRSRTLGTVGYVAPATGFLLMEMLSRRKPTDEMLSGELSLRRWISESFPDSVLQILDNEMLDKGDEEARVVFRPFLTSAIELALECTADMPEERPTKMAYAAVLSLAQTAGKMILDQDRYPISRNKKQQIRSIYEPFIFLQEFLEDFPEKAYILDGRIRDLAYEAEGILECFMLGEAKSHWWTVLASKSKFKHQMGKIRAQADSITREVMAMKNNSSDAAQHGDSSVAGSPSRLAPVTKIEYMVGLHEETDVAAYADRLSPLHEMRLMDEGQSWNLLRQMVFAHQDCPPELENIGKEVARCCKGLPLTIVVVAGILSTMENNLASWRKIAQDVNSVTVGGQSSTLERFRLLRVLDARDVYVSSLPGELFDLFHLVYLAIYYLGGLPSAISKLRSLQTLHLRAKNEWKLFRFHCVCLPPAIWMMPQLRHLVFYGRLPDPEGRTTPGLDNLQTLSIVSHAMCSERVLRMIRNLKKLEIDCSDCEVCLNNLVHLHQLEDLKLRSSSSNAFYQKDMFTFPRMLKRLTLSRVPLPWDEMTIVGSLSNLRVLKLTHQACKGKKWETTEGEFPLLEFLLIEKSDICLWITESSHFPMLKRLVLDDCWQLAEIPEDIGEIPTLELIEVKGKAVMSLVESVKRILEEQQGWGNDALQIRCMTHR</sequence>
<dbReference type="Gene3D" id="1.20.5.4130">
    <property type="match status" value="1"/>
</dbReference>
<evidence type="ECO:0000313" key="9">
    <source>
        <dbReference type="EMBL" id="KAG6409423.1"/>
    </source>
</evidence>
<evidence type="ECO:0000256" key="1">
    <source>
        <dbReference type="ARBA" id="ARBA00004370"/>
    </source>
</evidence>
<dbReference type="InterPro" id="IPR055414">
    <property type="entry name" value="LRR_R13L4/SHOC2-like"/>
</dbReference>
<dbReference type="FunFam" id="3.80.10.10:FF:000041">
    <property type="entry name" value="LRR receptor-like serine/threonine-protein kinase ERECTA"/>
    <property type="match status" value="1"/>
</dbReference>
<keyword evidence="4" id="KW-0677">Repeat</keyword>
<dbReference type="InterPro" id="IPR011009">
    <property type="entry name" value="Kinase-like_dom_sf"/>
</dbReference>
<comment type="caution">
    <text evidence="9">The sequence shown here is derived from an EMBL/GenBank/DDBJ whole genome shotgun (WGS) entry which is preliminary data.</text>
</comment>
<keyword evidence="5" id="KW-0611">Plant defense</keyword>
<dbReference type="InterPro" id="IPR001611">
    <property type="entry name" value="Leu-rich_rpt"/>
</dbReference>
<dbReference type="InterPro" id="IPR032675">
    <property type="entry name" value="LRR_dom_sf"/>
</dbReference>
<dbReference type="Pfam" id="PF00560">
    <property type="entry name" value="LRR_1"/>
    <property type="match status" value="3"/>
</dbReference>
<dbReference type="PANTHER" id="PTHR15140">
    <property type="entry name" value="TUBULIN-SPECIFIC CHAPERONE E"/>
    <property type="match status" value="1"/>
</dbReference>
<dbReference type="GO" id="GO:0006952">
    <property type="term" value="P:defense response"/>
    <property type="evidence" value="ECO:0007669"/>
    <property type="project" value="UniProtKB-KW"/>
</dbReference>
<evidence type="ECO:0000313" key="10">
    <source>
        <dbReference type="Proteomes" id="UP000298416"/>
    </source>
</evidence>
<reference evidence="9" key="1">
    <citation type="submission" date="2018-01" db="EMBL/GenBank/DDBJ databases">
        <authorList>
            <person name="Mao J.F."/>
        </authorList>
    </citation>
    <scope>NUCLEOTIDE SEQUENCE</scope>
    <source>
        <strain evidence="9">Huo1</strain>
        <tissue evidence="9">Leaf</tissue>
    </source>
</reference>
<dbReference type="SUPFAM" id="SSF52047">
    <property type="entry name" value="RNI-like"/>
    <property type="match status" value="1"/>
</dbReference>
<gene>
    <name evidence="9" type="ORF">SASPL_127462</name>
</gene>
<dbReference type="InterPro" id="IPR027417">
    <property type="entry name" value="P-loop_NTPase"/>
</dbReference>
<keyword evidence="6" id="KW-0472">Membrane</keyword>
<comment type="subcellular location">
    <subcellularLocation>
        <location evidence="1">Membrane</location>
    </subcellularLocation>
</comment>
<dbReference type="Gene3D" id="1.10.8.430">
    <property type="entry name" value="Helical domain of apoptotic protease-activating factors"/>
    <property type="match status" value="1"/>
</dbReference>
<dbReference type="AlphaFoldDB" id="A0A8X8ZLX8"/>
<dbReference type="EMBL" id="PNBA02000010">
    <property type="protein sequence ID" value="KAG6409423.1"/>
    <property type="molecule type" value="Genomic_DNA"/>
</dbReference>
<evidence type="ECO:0000256" key="2">
    <source>
        <dbReference type="ARBA" id="ARBA00022614"/>
    </source>
</evidence>
<evidence type="ECO:0000256" key="7">
    <source>
        <dbReference type="ARBA" id="ARBA00023180"/>
    </source>
</evidence>
<protein>
    <recommendedName>
        <fullName evidence="8">Disease resistance R13L4/SHOC-2-like LRR domain-containing protein</fullName>
    </recommendedName>
</protein>
<dbReference type="InterPro" id="IPR042197">
    <property type="entry name" value="Apaf_helical"/>
</dbReference>
<keyword evidence="3" id="KW-0732">Signal</keyword>
<dbReference type="Pfam" id="PF23598">
    <property type="entry name" value="LRR_14"/>
    <property type="match status" value="1"/>
</dbReference>
<keyword evidence="2" id="KW-0433">Leucine-rich repeat</keyword>
<dbReference type="GO" id="GO:0043531">
    <property type="term" value="F:ADP binding"/>
    <property type="evidence" value="ECO:0007669"/>
    <property type="project" value="InterPro"/>
</dbReference>
<dbReference type="Gene3D" id="3.80.10.10">
    <property type="entry name" value="Ribonuclease Inhibitor"/>
    <property type="match status" value="3"/>
</dbReference>
<dbReference type="PANTHER" id="PTHR15140:SF37">
    <property type="entry name" value="UBIQUITIN-LIKE DOMAIN-CONTAINING PROTEIN"/>
    <property type="match status" value="1"/>
</dbReference>
<name>A0A8X8ZLX8_SALSN</name>
<proteinExistence type="predicted"/>
<keyword evidence="10" id="KW-1185">Reference proteome</keyword>
<organism evidence="9">
    <name type="scientific">Salvia splendens</name>
    <name type="common">Scarlet sage</name>
    <dbReference type="NCBI Taxonomy" id="180675"/>
    <lineage>
        <taxon>Eukaryota</taxon>
        <taxon>Viridiplantae</taxon>
        <taxon>Streptophyta</taxon>
        <taxon>Embryophyta</taxon>
        <taxon>Tracheophyta</taxon>
        <taxon>Spermatophyta</taxon>
        <taxon>Magnoliopsida</taxon>
        <taxon>eudicotyledons</taxon>
        <taxon>Gunneridae</taxon>
        <taxon>Pentapetalae</taxon>
        <taxon>asterids</taxon>
        <taxon>lamiids</taxon>
        <taxon>Lamiales</taxon>
        <taxon>Lamiaceae</taxon>
        <taxon>Nepetoideae</taxon>
        <taxon>Mentheae</taxon>
        <taxon>Salviinae</taxon>
        <taxon>Salvia</taxon>
        <taxon>Salvia subgen. Calosphace</taxon>
        <taxon>core Calosphace</taxon>
    </lineage>
</organism>
<evidence type="ECO:0000256" key="5">
    <source>
        <dbReference type="ARBA" id="ARBA00022821"/>
    </source>
</evidence>
<dbReference type="SUPFAM" id="SSF52540">
    <property type="entry name" value="P-loop containing nucleoside triphosphate hydrolases"/>
    <property type="match status" value="1"/>
</dbReference>
<keyword evidence="7" id="KW-0325">Glycoprotein</keyword>
<dbReference type="GO" id="GO:0016020">
    <property type="term" value="C:membrane"/>
    <property type="evidence" value="ECO:0007669"/>
    <property type="project" value="UniProtKB-SubCell"/>
</dbReference>
<evidence type="ECO:0000256" key="6">
    <source>
        <dbReference type="ARBA" id="ARBA00023136"/>
    </source>
</evidence>